<evidence type="ECO:0000256" key="2">
    <source>
        <dbReference type="SAM" id="Phobius"/>
    </source>
</evidence>
<reference evidence="3 4" key="1">
    <citation type="journal article" date="2018" name="Syst. Appl. Microbiol.">
        <title>Corynebacterium heidelbergense sp. nov., isolated from the preen glands of Egyptian geese (Alopochen aegyptiacus).</title>
        <authorList>
            <person name="Braun M.S."/>
            <person name="Wang E."/>
            <person name="Zimmermann S."/>
            <person name="Wink M."/>
        </authorList>
    </citation>
    <scope>NUCLEOTIDE SEQUENCE [LARGE SCALE GENOMIC DNA]</scope>
    <source>
        <strain evidence="3 4">DSM 104638</strain>
    </source>
</reference>
<dbReference type="InterPro" id="IPR025327">
    <property type="entry name" value="DUF4233"/>
</dbReference>
<dbReference type="AlphaFoldDB" id="A0A364VDD0"/>
<dbReference type="EMBL" id="PHQP01000009">
    <property type="protein sequence ID" value="RAV34647.1"/>
    <property type="molecule type" value="Genomic_DNA"/>
</dbReference>
<evidence type="ECO:0000313" key="4">
    <source>
        <dbReference type="Proteomes" id="UP000251047"/>
    </source>
</evidence>
<feature type="transmembrane region" description="Helical" evidence="2">
    <location>
        <begin position="70"/>
        <end position="87"/>
    </location>
</feature>
<dbReference type="OrthoDB" id="4773077at2"/>
<keyword evidence="2" id="KW-0812">Transmembrane</keyword>
<gene>
    <name evidence="3" type="ORF">CWC39_02285</name>
</gene>
<keyword evidence="2" id="KW-0472">Membrane</keyword>
<feature type="transmembrane region" description="Helical" evidence="2">
    <location>
        <begin position="38"/>
        <end position="58"/>
    </location>
</feature>
<feature type="region of interest" description="Disordered" evidence="1">
    <location>
        <begin position="1"/>
        <end position="29"/>
    </location>
</feature>
<proteinExistence type="predicted"/>
<dbReference type="Proteomes" id="UP000251047">
    <property type="component" value="Unassembled WGS sequence"/>
</dbReference>
<dbReference type="Pfam" id="PF14017">
    <property type="entry name" value="DUF4233"/>
    <property type="match status" value="1"/>
</dbReference>
<keyword evidence="2" id="KW-1133">Transmembrane helix</keyword>
<sequence length="154" mass="16694">MAQRARRDDRGGESEIEYGPLGPGHAPENDPLKGLRGVMAGTLIMEAIVVLLVLTVITRIDDGAAGTPGKIGYVVALGVAMVVAAFLQKRPWADKLNMALQVLTIAGVFVHVSMAVMGILFAAVWWYVYHLRKVLIERMRRGLLPAQHIGPSAR</sequence>
<protein>
    <submittedName>
        <fullName evidence="3">DUF4233 domain-containing protein</fullName>
    </submittedName>
</protein>
<feature type="compositionally biased region" description="Basic and acidic residues" evidence="1">
    <location>
        <begin position="1"/>
        <end position="13"/>
    </location>
</feature>
<evidence type="ECO:0000313" key="3">
    <source>
        <dbReference type="EMBL" id="RAV34647.1"/>
    </source>
</evidence>
<organism evidence="3 4">
    <name type="scientific">Corynebacterium heidelbergense</name>
    <dbReference type="NCBI Taxonomy" id="2055947"/>
    <lineage>
        <taxon>Bacteria</taxon>
        <taxon>Bacillati</taxon>
        <taxon>Actinomycetota</taxon>
        <taxon>Actinomycetes</taxon>
        <taxon>Mycobacteriales</taxon>
        <taxon>Corynebacteriaceae</taxon>
        <taxon>Corynebacterium</taxon>
    </lineage>
</organism>
<comment type="caution">
    <text evidence="3">The sequence shown here is derived from an EMBL/GenBank/DDBJ whole genome shotgun (WGS) entry which is preliminary data.</text>
</comment>
<name>A0A364VDD0_9CORY</name>
<evidence type="ECO:0000256" key="1">
    <source>
        <dbReference type="SAM" id="MobiDB-lite"/>
    </source>
</evidence>
<feature type="transmembrane region" description="Helical" evidence="2">
    <location>
        <begin position="99"/>
        <end position="128"/>
    </location>
</feature>
<dbReference type="RefSeq" id="WP_112768900.1">
    <property type="nucleotide sequence ID" value="NZ_CP063191.1"/>
</dbReference>
<accession>A0A364VDD0</accession>